<keyword evidence="4 7" id="KW-0812">Transmembrane</keyword>
<feature type="transmembrane region" description="Helical" evidence="7">
    <location>
        <begin position="6"/>
        <end position="26"/>
    </location>
</feature>
<comment type="subcellular location">
    <subcellularLocation>
        <location evidence="1">Cell membrane</location>
        <topology evidence="1">Multi-pass membrane protein</topology>
    </subcellularLocation>
</comment>
<evidence type="ECO:0000256" key="3">
    <source>
        <dbReference type="ARBA" id="ARBA00022475"/>
    </source>
</evidence>
<dbReference type="PANTHER" id="PTHR34582:SF6">
    <property type="entry name" value="UPF0702 TRANSMEMBRANE PROTEIN YCAP"/>
    <property type="match status" value="1"/>
</dbReference>
<name>A0A150LG57_9BACI</name>
<dbReference type="AlphaFoldDB" id="A0A150LG57"/>
<feature type="domain" description="YetF C-terminal" evidence="8">
    <location>
        <begin position="86"/>
        <end position="207"/>
    </location>
</feature>
<evidence type="ECO:0000256" key="2">
    <source>
        <dbReference type="ARBA" id="ARBA00006448"/>
    </source>
</evidence>
<evidence type="ECO:0000256" key="4">
    <source>
        <dbReference type="ARBA" id="ARBA00022692"/>
    </source>
</evidence>
<comment type="caution">
    <text evidence="9">The sequence shown here is derived from an EMBL/GenBank/DDBJ whole genome shotgun (WGS) entry which is preliminary data.</text>
</comment>
<feature type="transmembrane region" description="Helical" evidence="7">
    <location>
        <begin position="62"/>
        <end position="85"/>
    </location>
</feature>
<reference evidence="9 10" key="1">
    <citation type="submission" date="2016-01" db="EMBL/GenBank/DDBJ databases">
        <title>Draft Genome Sequences of Seven Thermophilic Sporeformers Isolated from Foods.</title>
        <authorList>
            <person name="Berendsen E.M."/>
            <person name="Wells-Bennik M.H."/>
            <person name="Krawcyk A.O."/>
            <person name="De Jong A."/>
            <person name="Holsappel S."/>
            <person name="Eijlander R.T."/>
            <person name="Kuipers O.P."/>
        </authorList>
    </citation>
    <scope>NUCLEOTIDE SEQUENCE [LARGE SCALE GENOMIC DNA]</scope>
    <source>
        <strain evidence="9 10">B4135</strain>
    </source>
</reference>
<dbReference type="Gene3D" id="3.30.240.20">
    <property type="entry name" value="bsu07140 like domains"/>
    <property type="match status" value="2"/>
</dbReference>
<organism evidence="9 10">
    <name type="scientific">Caldibacillus debilis</name>
    <dbReference type="NCBI Taxonomy" id="301148"/>
    <lineage>
        <taxon>Bacteria</taxon>
        <taxon>Bacillati</taxon>
        <taxon>Bacillota</taxon>
        <taxon>Bacilli</taxon>
        <taxon>Bacillales</taxon>
        <taxon>Bacillaceae</taxon>
        <taxon>Caldibacillus</taxon>
    </lineage>
</organism>
<proteinExistence type="inferred from homology"/>
<keyword evidence="6 7" id="KW-0472">Membrane</keyword>
<dbReference type="PANTHER" id="PTHR34582">
    <property type="entry name" value="UPF0702 TRANSMEMBRANE PROTEIN YCAP"/>
    <property type="match status" value="1"/>
</dbReference>
<comment type="similarity">
    <text evidence="2">Belongs to the UPF0702 family.</text>
</comment>
<keyword evidence="5 7" id="KW-1133">Transmembrane helix</keyword>
<dbReference type="RefSeq" id="WP_061569701.1">
    <property type="nucleotide sequence ID" value="NZ_LQYT01000113.1"/>
</dbReference>
<evidence type="ECO:0000256" key="7">
    <source>
        <dbReference type="SAM" id="Phobius"/>
    </source>
</evidence>
<sequence length="229" mass="26443">MSIQLSVYLNIILRTLFMYALITVIFRIMGKREIGELSILDLVVFIMIGEMAVWAIEKHYLSIWDSILPMLLLMAIQVGLAFLSLKVSRFRKLMDGHPSIIIFQGKINEKEMRRQRYNFNDLMMQLREKEVWNLNEVEYALLEPNGKLSVLKKENAAKKPERAVPLIIDGEIQREGLKELGKTEDWLLAELKKTDIAEPGDVLFCSYSGGNLHIHEKERKRKSRPGANA</sequence>
<feature type="transmembrane region" description="Helical" evidence="7">
    <location>
        <begin position="38"/>
        <end position="56"/>
    </location>
</feature>
<gene>
    <name evidence="9" type="ORF">B4135_3330</name>
</gene>
<evidence type="ECO:0000256" key="5">
    <source>
        <dbReference type="ARBA" id="ARBA00022989"/>
    </source>
</evidence>
<keyword evidence="3" id="KW-1003">Cell membrane</keyword>
<dbReference type="STRING" id="301148.B4135_3330"/>
<dbReference type="Proteomes" id="UP000075683">
    <property type="component" value="Unassembled WGS sequence"/>
</dbReference>
<evidence type="ECO:0000256" key="1">
    <source>
        <dbReference type="ARBA" id="ARBA00004651"/>
    </source>
</evidence>
<dbReference type="OrthoDB" id="1682423at2"/>
<dbReference type="InterPro" id="IPR023090">
    <property type="entry name" value="UPF0702_alpha/beta_dom_sf"/>
</dbReference>
<dbReference type="PATRIC" id="fig|301148.3.peg.1296"/>
<accession>A0A150LG57</accession>
<evidence type="ECO:0000313" key="10">
    <source>
        <dbReference type="Proteomes" id="UP000075683"/>
    </source>
</evidence>
<dbReference type="EMBL" id="LQYT01000113">
    <property type="protein sequence ID" value="KYD11215.1"/>
    <property type="molecule type" value="Genomic_DNA"/>
</dbReference>
<protein>
    <recommendedName>
        <fullName evidence="8">YetF C-terminal domain-containing protein</fullName>
    </recommendedName>
</protein>
<dbReference type="GO" id="GO:0005886">
    <property type="term" value="C:plasma membrane"/>
    <property type="evidence" value="ECO:0007669"/>
    <property type="project" value="UniProtKB-SubCell"/>
</dbReference>
<evidence type="ECO:0000313" key="9">
    <source>
        <dbReference type="EMBL" id="KYD11215.1"/>
    </source>
</evidence>
<evidence type="ECO:0000256" key="6">
    <source>
        <dbReference type="ARBA" id="ARBA00023136"/>
    </source>
</evidence>
<dbReference type="InterPro" id="IPR007353">
    <property type="entry name" value="DUF421"/>
</dbReference>
<evidence type="ECO:0000259" key="8">
    <source>
        <dbReference type="Pfam" id="PF04239"/>
    </source>
</evidence>
<dbReference type="Pfam" id="PF04239">
    <property type="entry name" value="DUF421"/>
    <property type="match status" value="1"/>
</dbReference>